<keyword evidence="2" id="KW-0645">Protease</keyword>
<comment type="similarity">
    <text evidence="1">Belongs to the peptidase C48 family.</text>
</comment>
<evidence type="ECO:0000313" key="8">
    <source>
        <dbReference type="Proteomes" id="UP000886523"/>
    </source>
</evidence>
<feature type="compositionally biased region" description="Polar residues" evidence="5">
    <location>
        <begin position="13"/>
        <end position="27"/>
    </location>
</feature>
<dbReference type="GO" id="GO:0006508">
    <property type="term" value="P:proteolysis"/>
    <property type="evidence" value="ECO:0007669"/>
    <property type="project" value="UniProtKB-KW"/>
</dbReference>
<dbReference type="GO" id="GO:0008234">
    <property type="term" value="F:cysteine-type peptidase activity"/>
    <property type="evidence" value="ECO:0007669"/>
    <property type="project" value="UniProtKB-KW"/>
</dbReference>
<dbReference type="Proteomes" id="UP000886523">
    <property type="component" value="Unassembled WGS sequence"/>
</dbReference>
<dbReference type="InterPro" id="IPR038765">
    <property type="entry name" value="Papain-like_cys_pep_sf"/>
</dbReference>
<keyword evidence="8" id="KW-1185">Reference proteome</keyword>
<dbReference type="EMBL" id="MU128911">
    <property type="protein sequence ID" value="KAF9520454.1"/>
    <property type="molecule type" value="Genomic_DNA"/>
</dbReference>
<evidence type="ECO:0000256" key="2">
    <source>
        <dbReference type="ARBA" id="ARBA00022670"/>
    </source>
</evidence>
<organism evidence="7 8">
    <name type="scientific">Hydnum rufescens UP504</name>
    <dbReference type="NCBI Taxonomy" id="1448309"/>
    <lineage>
        <taxon>Eukaryota</taxon>
        <taxon>Fungi</taxon>
        <taxon>Dikarya</taxon>
        <taxon>Basidiomycota</taxon>
        <taxon>Agaricomycotina</taxon>
        <taxon>Agaricomycetes</taxon>
        <taxon>Cantharellales</taxon>
        <taxon>Hydnaceae</taxon>
        <taxon>Hydnum</taxon>
    </lineage>
</organism>
<gene>
    <name evidence="7" type="ORF">BS47DRAFT_1357314</name>
</gene>
<comment type="caution">
    <text evidence="7">The sequence shown here is derived from an EMBL/GenBank/DDBJ whole genome shotgun (WGS) entry which is preliminary data.</text>
</comment>
<evidence type="ECO:0000313" key="7">
    <source>
        <dbReference type="EMBL" id="KAF9520454.1"/>
    </source>
</evidence>
<name>A0A9P6BAH8_9AGAM</name>
<sequence length="372" mass="42078">MPTSPFLSHGSEPATTAKQNEETTPLSPSELKEVDLLIAKMRGLYAWAHRWEHLARENKGGYPLPSIQVDMSGPPLRTHSTSKFSKWHAASSTSQSSTFGASSESELFSTLEAKNVADLQTGGQHSAGTHEPDDSSNCQGLVQDLEKMTSSGPWHNLVTLSKISNDDLKIIFREYASDFYIFGTPLSTYLCSTEGKSVEKWYKNEDLFKYGYWVFPVHDTVLEHWYLCILTNPRILLDEAPQAVHRCDLLVFDSNANSKAFYNRIIRQFIAFSISRAELRNSASSKTQLRERIRLRHIPVYQQKNAIDCGLFVLHFARIFANAKEGARNSMATQVPQLLKLFQADVNEGEMRDEWGGQIQALIDSYRELHPE</sequence>
<dbReference type="AlphaFoldDB" id="A0A9P6BAH8"/>
<evidence type="ECO:0000259" key="6">
    <source>
        <dbReference type="PROSITE" id="PS50600"/>
    </source>
</evidence>
<evidence type="ECO:0000256" key="3">
    <source>
        <dbReference type="ARBA" id="ARBA00022801"/>
    </source>
</evidence>
<dbReference type="Gene3D" id="3.40.395.10">
    <property type="entry name" value="Adenoviral Proteinase, Chain A"/>
    <property type="match status" value="1"/>
</dbReference>
<proteinExistence type="inferred from homology"/>
<protein>
    <recommendedName>
        <fullName evidence="6">Ubiquitin-like protease family profile domain-containing protein</fullName>
    </recommendedName>
</protein>
<dbReference type="SUPFAM" id="SSF54001">
    <property type="entry name" value="Cysteine proteinases"/>
    <property type="match status" value="1"/>
</dbReference>
<dbReference type="Pfam" id="PF02902">
    <property type="entry name" value="Peptidase_C48"/>
    <property type="match status" value="1"/>
</dbReference>
<dbReference type="GO" id="GO:0019783">
    <property type="term" value="F:ubiquitin-like protein peptidase activity"/>
    <property type="evidence" value="ECO:0007669"/>
    <property type="project" value="UniProtKB-ARBA"/>
</dbReference>
<dbReference type="PROSITE" id="PS50600">
    <property type="entry name" value="ULP_PROTEASE"/>
    <property type="match status" value="1"/>
</dbReference>
<accession>A0A9P6BAH8</accession>
<feature type="domain" description="Ubiquitin-like protease family profile" evidence="6">
    <location>
        <begin position="138"/>
        <end position="320"/>
    </location>
</feature>
<reference evidence="7" key="1">
    <citation type="journal article" date="2020" name="Nat. Commun.">
        <title>Large-scale genome sequencing of mycorrhizal fungi provides insights into the early evolution of symbiotic traits.</title>
        <authorList>
            <person name="Miyauchi S."/>
            <person name="Kiss E."/>
            <person name="Kuo A."/>
            <person name="Drula E."/>
            <person name="Kohler A."/>
            <person name="Sanchez-Garcia M."/>
            <person name="Morin E."/>
            <person name="Andreopoulos B."/>
            <person name="Barry K.W."/>
            <person name="Bonito G."/>
            <person name="Buee M."/>
            <person name="Carver A."/>
            <person name="Chen C."/>
            <person name="Cichocki N."/>
            <person name="Clum A."/>
            <person name="Culley D."/>
            <person name="Crous P.W."/>
            <person name="Fauchery L."/>
            <person name="Girlanda M."/>
            <person name="Hayes R.D."/>
            <person name="Keri Z."/>
            <person name="LaButti K."/>
            <person name="Lipzen A."/>
            <person name="Lombard V."/>
            <person name="Magnuson J."/>
            <person name="Maillard F."/>
            <person name="Murat C."/>
            <person name="Nolan M."/>
            <person name="Ohm R.A."/>
            <person name="Pangilinan J."/>
            <person name="Pereira M.F."/>
            <person name="Perotto S."/>
            <person name="Peter M."/>
            <person name="Pfister S."/>
            <person name="Riley R."/>
            <person name="Sitrit Y."/>
            <person name="Stielow J.B."/>
            <person name="Szollosi G."/>
            <person name="Zifcakova L."/>
            <person name="Stursova M."/>
            <person name="Spatafora J.W."/>
            <person name="Tedersoo L."/>
            <person name="Vaario L.M."/>
            <person name="Yamada A."/>
            <person name="Yan M."/>
            <person name="Wang P."/>
            <person name="Xu J."/>
            <person name="Bruns T."/>
            <person name="Baldrian P."/>
            <person name="Vilgalys R."/>
            <person name="Dunand C."/>
            <person name="Henrissat B."/>
            <person name="Grigoriev I.V."/>
            <person name="Hibbett D."/>
            <person name="Nagy L.G."/>
            <person name="Martin F.M."/>
        </authorList>
    </citation>
    <scope>NUCLEOTIDE SEQUENCE</scope>
    <source>
        <strain evidence="7">UP504</strain>
    </source>
</reference>
<dbReference type="GO" id="GO:0016926">
    <property type="term" value="P:protein desumoylation"/>
    <property type="evidence" value="ECO:0007669"/>
    <property type="project" value="UniProtKB-ARBA"/>
</dbReference>
<keyword evidence="4" id="KW-0788">Thiol protease</keyword>
<evidence type="ECO:0000256" key="5">
    <source>
        <dbReference type="SAM" id="MobiDB-lite"/>
    </source>
</evidence>
<dbReference type="OrthoDB" id="442460at2759"/>
<keyword evidence="3" id="KW-0378">Hydrolase</keyword>
<evidence type="ECO:0000256" key="4">
    <source>
        <dbReference type="ARBA" id="ARBA00022807"/>
    </source>
</evidence>
<evidence type="ECO:0000256" key="1">
    <source>
        <dbReference type="ARBA" id="ARBA00005234"/>
    </source>
</evidence>
<feature type="region of interest" description="Disordered" evidence="5">
    <location>
        <begin position="1"/>
        <end position="28"/>
    </location>
</feature>
<dbReference type="PANTHER" id="PTHR46915">
    <property type="entry name" value="UBIQUITIN-LIKE PROTEASE 4-RELATED"/>
    <property type="match status" value="1"/>
</dbReference>
<dbReference type="InterPro" id="IPR003653">
    <property type="entry name" value="Peptidase_C48_C"/>
</dbReference>
<dbReference type="PANTHER" id="PTHR46915:SF2">
    <property type="entry name" value="UBIQUITIN-LIKE PROTEASE 4"/>
    <property type="match status" value="1"/>
</dbReference>